<dbReference type="EMBL" id="BARU01007707">
    <property type="protein sequence ID" value="GAH46988.1"/>
    <property type="molecule type" value="Genomic_DNA"/>
</dbReference>
<proteinExistence type="predicted"/>
<feature type="non-terminal residue" evidence="1">
    <location>
        <position position="1"/>
    </location>
</feature>
<gene>
    <name evidence="1" type="ORF">S03H2_15182</name>
</gene>
<accession>X1HNZ0</accession>
<sequence length="55" mass="6560">SKNESLRKRALDKAKNDHDYSIHSLVNLIENIDIYKGSPSIRKYLRNNEIHIYYI</sequence>
<dbReference type="AlphaFoldDB" id="X1HNZ0"/>
<name>X1HNZ0_9ZZZZ</name>
<reference evidence="1" key="1">
    <citation type="journal article" date="2014" name="Front. Microbiol.">
        <title>High frequency of phylogenetically diverse reductive dehalogenase-homologous genes in deep subseafloor sedimentary metagenomes.</title>
        <authorList>
            <person name="Kawai M."/>
            <person name="Futagami T."/>
            <person name="Toyoda A."/>
            <person name="Takaki Y."/>
            <person name="Nishi S."/>
            <person name="Hori S."/>
            <person name="Arai W."/>
            <person name="Tsubouchi T."/>
            <person name="Morono Y."/>
            <person name="Uchiyama I."/>
            <person name="Ito T."/>
            <person name="Fujiyama A."/>
            <person name="Inagaki F."/>
            <person name="Takami H."/>
        </authorList>
    </citation>
    <scope>NUCLEOTIDE SEQUENCE</scope>
    <source>
        <strain evidence="1">Expedition CK06-06</strain>
    </source>
</reference>
<comment type="caution">
    <text evidence="1">The sequence shown here is derived from an EMBL/GenBank/DDBJ whole genome shotgun (WGS) entry which is preliminary data.</text>
</comment>
<evidence type="ECO:0000313" key="1">
    <source>
        <dbReference type="EMBL" id="GAH46988.1"/>
    </source>
</evidence>
<organism evidence="1">
    <name type="scientific">marine sediment metagenome</name>
    <dbReference type="NCBI Taxonomy" id="412755"/>
    <lineage>
        <taxon>unclassified sequences</taxon>
        <taxon>metagenomes</taxon>
        <taxon>ecological metagenomes</taxon>
    </lineage>
</organism>
<protein>
    <submittedName>
        <fullName evidence="1">Uncharacterized protein</fullName>
    </submittedName>
</protein>